<protein>
    <recommendedName>
        <fullName evidence="4">Glucosamine-6-phosphate isomerase</fullName>
        <ecNumber evidence="4">3.5.99.6</ecNumber>
    </recommendedName>
    <alternativeName>
        <fullName evidence="4">Glucosamine-6-phosphate isomerase</fullName>
    </alternativeName>
</protein>
<evidence type="ECO:0000256" key="5">
    <source>
        <dbReference type="SAM" id="MobiDB-lite"/>
    </source>
</evidence>
<sequence>MKVIIRATASEASHHLAEHIIQSINTFTPTEAHPKFVLGLPTGSSPERIYAKLVAAHRAHRISFANVVTFNMDEYVGLPEDHPESYHSFMYKHFFAHIDIDPANVNILNGNAPNLAVECADYEARMKAAGGIDLFLGGIGPDGHIAFNEPGSSLASRTRVKTLAEDTIRANSRFFNNDLSLVPKQALTIGVGTVMDAREVCLIVLGASKAIALQKTIEGGVSQMWTATCLQMHPNATIACDDAATEEMLVKTVKYFKSIETVIAHTTPANQSTAIETLASPLPMTPPPSTEKAAGWRGALKELRIDTKQDLPDNEDMELTPDSMSARVAAIDSAIGMSPPEKRRSLPPVRQSTIDGDFGNMHRRVSGVGA</sequence>
<feature type="region of interest" description="Disordered" evidence="5">
    <location>
        <begin position="337"/>
        <end position="360"/>
    </location>
</feature>
<dbReference type="Proteomes" id="UP000030752">
    <property type="component" value="Unassembled WGS sequence"/>
</dbReference>
<dbReference type="GO" id="GO:0005975">
    <property type="term" value="P:carbohydrate metabolic process"/>
    <property type="evidence" value="ECO:0007669"/>
    <property type="project" value="InterPro"/>
</dbReference>
<dbReference type="GO" id="GO:0004342">
    <property type="term" value="F:glucosamine-6-phosphate deaminase activity"/>
    <property type="evidence" value="ECO:0007669"/>
    <property type="project" value="UniProtKB-UniRule"/>
</dbReference>
<dbReference type="EMBL" id="KB822718">
    <property type="protein sequence ID" value="ETN43356.1"/>
    <property type="molecule type" value="Genomic_DNA"/>
</dbReference>
<gene>
    <name evidence="7" type="ORF">HMPREF1541_02515</name>
</gene>
<dbReference type="GO" id="GO:0019262">
    <property type="term" value="P:N-acetylneuraminate catabolic process"/>
    <property type="evidence" value="ECO:0007669"/>
    <property type="project" value="TreeGrafter"/>
</dbReference>
<keyword evidence="8" id="KW-1185">Reference proteome</keyword>
<comment type="similarity">
    <text evidence="2 4">Belongs to the glucosamine/galactosamine-6-phosphate isomerase family.</text>
</comment>
<dbReference type="GO" id="GO:0006043">
    <property type="term" value="P:glucosamine catabolic process"/>
    <property type="evidence" value="ECO:0007669"/>
    <property type="project" value="TreeGrafter"/>
</dbReference>
<keyword evidence="4" id="KW-0119">Carbohydrate metabolism</keyword>
<keyword evidence="3 4" id="KW-0378">Hydrolase</keyword>
<dbReference type="STRING" id="1220924.W2S3S8"/>
<dbReference type="EC" id="3.5.99.6" evidence="4"/>
<evidence type="ECO:0000256" key="1">
    <source>
        <dbReference type="ARBA" id="ARBA00000644"/>
    </source>
</evidence>
<dbReference type="eggNOG" id="KOG3148">
    <property type="taxonomic scope" value="Eukaryota"/>
</dbReference>
<evidence type="ECO:0000256" key="2">
    <source>
        <dbReference type="ARBA" id="ARBA00005526"/>
    </source>
</evidence>
<dbReference type="SUPFAM" id="SSF100950">
    <property type="entry name" value="NagB/RpiA/CoA transferase-like"/>
    <property type="match status" value="1"/>
</dbReference>
<dbReference type="PANTHER" id="PTHR11280">
    <property type="entry name" value="GLUCOSAMINE-6-PHOSPHATE ISOMERASE"/>
    <property type="match status" value="1"/>
</dbReference>
<dbReference type="InterPro" id="IPR004547">
    <property type="entry name" value="Glucosamine6P_isomerase"/>
</dbReference>
<evidence type="ECO:0000256" key="3">
    <source>
        <dbReference type="ARBA" id="ARBA00022801"/>
    </source>
</evidence>
<dbReference type="RefSeq" id="XP_008715092.1">
    <property type="nucleotide sequence ID" value="XM_008716870.1"/>
</dbReference>
<dbReference type="VEuPathDB" id="FungiDB:HMPREF1541_02515"/>
<dbReference type="GO" id="GO:0006046">
    <property type="term" value="P:N-acetylglucosamine catabolic process"/>
    <property type="evidence" value="ECO:0007669"/>
    <property type="project" value="TreeGrafter"/>
</dbReference>
<comment type="catalytic activity">
    <reaction evidence="1 4">
        <text>alpha-D-glucosamine 6-phosphate + H2O = beta-D-fructose 6-phosphate + NH4(+)</text>
        <dbReference type="Rhea" id="RHEA:12172"/>
        <dbReference type="ChEBI" id="CHEBI:15377"/>
        <dbReference type="ChEBI" id="CHEBI:28938"/>
        <dbReference type="ChEBI" id="CHEBI:57634"/>
        <dbReference type="ChEBI" id="CHEBI:75989"/>
        <dbReference type="EC" id="3.5.99.6"/>
    </reaction>
</comment>
<accession>W2S3S8</accession>
<dbReference type="PANTHER" id="PTHR11280:SF5">
    <property type="entry name" value="GLUCOSAMINE-6-PHOSPHATE ISOMERASE"/>
    <property type="match status" value="1"/>
</dbReference>
<organism evidence="7 8">
    <name type="scientific">Cyphellophora europaea (strain CBS 101466)</name>
    <name type="common">Phialophora europaea</name>
    <dbReference type="NCBI Taxonomy" id="1220924"/>
    <lineage>
        <taxon>Eukaryota</taxon>
        <taxon>Fungi</taxon>
        <taxon>Dikarya</taxon>
        <taxon>Ascomycota</taxon>
        <taxon>Pezizomycotina</taxon>
        <taxon>Eurotiomycetes</taxon>
        <taxon>Chaetothyriomycetidae</taxon>
        <taxon>Chaetothyriales</taxon>
        <taxon>Cyphellophoraceae</taxon>
        <taxon>Cyphellophora</taxon>
    </lineage>
</organism>
<evidence type="ECO:0000313" key="8">
    <source>
        <dbReference type="Proteomes" id="UP000030752"/>
    </source>
</evidence>
<dbReference type="OrthoDB" id="7663298at2759"/>
<dbReference type="HOGENOM" id="CLU_049611_0_1_1"/>
<dbReference type="CDD" id="cd01399">
    <property type="entry name" value="GlcN6P_deaminase"/>
    <property type="match status" value="1"/>
</dbReference>
<dbReference type="GO" id="GO:0042802">
    <property type="term" value="F:identical protein binding"/>
    <property type="evidence" value="ECO:0007669"/>
    <property type="project" value="TreeGrafter"/>
</dbReference>
<dbReference type="NCBIfam" id="TIGR00502">
    <property type="entry name" value="nagB"/>
    <property type="match status" value="1"/>
</dbReference>
<dbReference type="InParanoid" id="W2S3S8"/>
<dbReference type="GeneID" id="19969854"/>
<dbReference type="HAMAP" id="MF_01241">
    <property type="entry name" value="GlcN6P_deamin"/>
    <property type="match status" value="1"/>
</dbReference>
<dbReference type="Pfam" id="PF01182">
    <property type="entry name" value="Glucosamine_iso"/>
    <property type="match status" value="1"/>
</dbReference>
<proteinExistence type="inferred from homology"/>
<dbReference type="PROSITE" id="PS01161">
    <property type="entry name" value="GLC_GALNAC_ISOMERASE"/>
    <property type="match status" value="1"/>
</dbReference>
<dbReference type="InterPro" id="IPR037171">
    <property type="entry name" value="NagB/RpiA_transferase-like"/>
</dbReference>
<feature type="domain" description="Glucosamine/galactosamine-6-phosphate isomerase" evidence="6">
    <location>
        <begin position="8"/>
        <end position="231"/>
    </location>
</feature>
<evidence type="ECO:0000259" key="6">
    <source>
        <dbReference type="Pfam" id="PF01182"/>
    </source>
</evidence>
<dbReference type="GO" id="GO:0005737">
    <property type="term" value="C:cytoplasm"/>
    <property type="evidence" value="ECO:0007669"/>
    <property type="project" value="TreeGrafter"/>
</dbReference>
<dbReference type="InterPro" id="IPR006148">
    <property type="entry name" value="Glc/Gal-6P_isomerase"/>
</dbReference>
<evidence type="ECO:0000313" key="7">
    <source>
        <dbReference type="EMBL" id="ETN43356.1"/>
    </source>
</evidence>
<reference evidence="7 8" key="1">
    <citation type="submission" date="2013-03" db="EMBL/GenBank/DDBJ databases">
        <title>The Genome Sequence of Phialophora europaea CBS 101466.</title>
        <authorList>
            <consortium name="The Broad Institute Genomics Platform"/>
            <person name="Cuomo C."/>
            <person name="de Hoog S."/>
            <person name="Gorbushina A."/>
            <person name="Walker B."/>
            <person name="Young S.K."/>
            <person name="Zeng Q."/>
            <person name="Gargeya S."/>
            <person name="Fitzgerald M."/>
            <person name="Haas B."/>
            <person name="Abouelleil A."/>
            <person name="Allen A.W."/>
            <person name="Alvarado L."/>
            <person name="Arachchi H.M."/>
            <person name="Berlin A.M."/>
            <person name="Chapman S.B."/>
            <person name="Gainer-Dewar J."/>
            <person name="Goldberg J."/>
            <person name="Griggs A."/>
            <person name="Gujja S."/>
            <person name="Hansen M."/>
            <person name="Howarth C."/>
            <person name="Imamovic A."/>
            <person name="Ireland A."/>
            <person name="Larimer J."/>
            <person name="McCowan C."/>
            <person name="Murphy C."/>
            <person name="Pearson M."/>
            <person name="Poon T.W."/>
            <person name="Priest M."/>
            <person name="Roberts A."/>
            <person name="Saif S."/>
            <person name="Shea T."/>
            <person name="Sisk P."/>
            <person name="Sykes S."/>
            <person name="Wortman J."/>
            <person name="Nusbaum C."/>
            <person name="Birren B."/>
        </authorList>
    </citation>
    <scope>NUCLEOTIDE SEQUENCE [LARGE SCALE GENOMIC DNA]</scope>
    <source>
        <strain evidence="7 8">CBS 101466</strain>
    </source>
</reference>
<dbReference type="AlphaFoldDB" id="W2S3S8"/>
<name>W2S3S8_CYPE1</name>
<evidence type="ECO:0000256" key="4">
    <source>
        <dbReference type="RuleBase" id="RU361197"/>
    </source>
</evidence>
<dbReference type="Gene3D" id="3.40.50.1360">
    <property type="match status" value="1"/>
</dbReference>
<dbReference type="InterPro" id="IPR018321">
    <property type="entry name" value="Glucosamine6P_isomerase_CS"/>
</dbReference>